<keyword evidence="8" id="KW-1185">Reference proteome</keyword>
<evidence type="ECO:0000259" key="6">
    <source>
        <dbReference type="PROSITE" id="PS50977"/>
    </source>
</evidence>
<dbReference type="STRING" id="1123367.GCA_000621305_02731"/>
<organism evidence="7 8">
    <name type="scientific">Thauera linaloolentis (strain DSM 12138 / JCM 21573 / CCUG 41526 / CIP 105981 / IAM 15112 / NBRC 102519 / 47Lol)</name>
    <dbReference type="NCBI Taxonomy" id="1123367"/>
    <lineage>
        <taxon>Bacteria</taxon>
        <taxon>Pseudomonadati</taxon>
        <taxon>Pseudomonadota</taxon>
        <taxon>Betaproteobacteria</taxon>
        <taxon>Rhodocyclales</taxon>
        <taxon>Zoogloeaceae</taxon>
        <taxon>Thauera</taxon>
    </lineage>
</organism>
<dbReference type="PANTHER" id="PTHR30055">
    <property type="entry name" value="HTH-TYPE TRANSCRIPTIONAL REGULATOR RUTR"/>
    <property type="match status" value="1"/>
</dbReference>
<feature type="domain" description="HTH tetR-type" evidence="6">
    <location>
        <begin position="8"/>
        <end position="68"/>
    </location>
</feature>
<evidence type="ECO:0000256" key="4">
    <source>
        <dbReference type="ARBA" id="ARBA00023163"/>
    </source>
</evidence>
<dbReference type="Proteomes" id="UP000013232">
    <property type="component" value="Unassembled WGS sequence"/>
</dbReference>
<dbReference type="PANTHER" id="PTHR30055:SF234">
    <property type="entry name" value="HTH-TYPE TRANSCRIPTIONAL REGULATOR BETI"/>
    <property type="match status" value="1"/>
</dbReference>
<dbReference type="SUPFAM" id="SSF46689">
    <property type="entry name" value="Homeodomain-like"/>
    <property type="match status" value="1"/>
</dbReference>
<feature type="DNA-binding region" description="H-T-H motif" evidence="5">
    <location>
        <begin position="31"/>
        <end position="50"/>
    </location>
</feature>
<dbReference type="InterPro" id="IPR001647">
    <property type="entry name" value="HTH_TetR"/>
</dbReference>
<evidence type="ECO:0000256" key="2">
    <source>
        <dbReference type="ARBA" id="ARBA00023015"/>
    </source>
</evidence>
<dbReference type="Pfam" id="PF13977">
    <property type="entry name" value="TetR_C_6"/>
    <property type="match status" value="1"/>
</dbReference>
<keyword evidence="3 5" id="KW-0238">DNA-binding</keyword>
<dbReference type="RefSeq" id="WP_004338694.1">
    <property type="nucleotide sequence ID" value="NZ_AMXE01000040.1"/>
</dbReference>
<reference evidence="7 8" key="1">
    <citation type="submission" date="2012-09" db="EMBL/GenBank/DDBJ databases">
        <title>Draft Genome Sequences of 6 Strains from Genus Thauera.</title>
        <authorList>
            <person name="Liu B."/>
            <person name="Shapleigh J.P."/>
            <person name="Frostegard A.H."/>
        </authorList>
    </citation>
    <scope>NUCLEOTIDE SEQUENCE [LARGE SCALE GENOMIC DNA]</scope>
    <source>
        <strain evidence="8">47Lol / DSM 12138</strain>
    </source>
</reference>
<dbReference type="EMBL" id="AMXE01000040">
    <property type="protein sequence ID" value="ENO87282.1"/>
    <property type="molecule type" value="Genomic_DNA"/>
</dbReference>
<evidence type="ECO:0000313" key="8">
    <source>
        <dbReference type="Proteomes" id="UP000013232"/>
    </source>
</evidence>
<accession>N6YY06</accession>
<dbReference type="InterPro" id="IPR036271">
    <property type="entry name" value="Tet_transcr_reg_TetR-rel_C_sf"/>
</dbReference>
<keyword evidence="4" id="KW-0804">Transcription</keyword>
<dbReference type="SUPFAM" id="SSF48498">
    <property type="entry name" value="Tetracyclin repressor-like, C-terminal domain"/>
    <property type="match status" value="1"/>
</dbReference>
<evidence type="ECO:0000256" key="5">
    <source>
        <dbReference type="PROSITE-ProRule" id="PRU00335"/>
    </source>
</evidence>
<dbReference type="AlphaFoldDB" id="N6YY06"/>
<proteinExistence type="predicted"/>
<sequence length="194" mass="21269">MPAIVDHESRRAHVARIAADIIARTGLEALTMRQIAAEAGFSTAIVTHYFANKQELMLHTYRSAALNAQDRVAAALSEAPGDLLACIEALLPCDEPSRQDWKVYLAFWRLAALDPDFAAEQASQAIKARAILRRVLLARAESGLPLPRQDVDQLAQHLLVLLIGTAVLAVFDPATWSREALRDYFIRELGAMGG</sequence>
<dbReference type="eggNOG" id="COG1309">
    <property type="taxonomic scope" value="Bacteria"/>
</dbReference>
<dbReference type="Gene3D" id="1.10.357.10">
    <property type="entry name" value="Tetracycline Repressor, domain 2"/>
    <property type="match status" value="1"/>
</dbReference>
<dbReference type="Pfam" id="PF00440">
    <property type="entry name" value="TetR_N"/>
    <property type="match status" value="1"/>
</dbReference>
<evidence type="ECO:0000256" key="1">
    <source>
        <dbReference type="ARBA" id="ARBA00022491"/>
    </source>
</evidence>
<keyword evidence="1" id="KW-0678">Repressor</keyword>
<gene>
    <name evidence="7" type="ORF">C666_11335</name>
</gene>
<comment type="caution">
    <text evidence="7">The sequence shown here is derived from an EMBL/GenBank/DDBJ whole genome shotgun (WGS) entry which is preliminary data.</text>
</comment>
<dbReference type="GO" id="GO:0003700">
    <property type="term" value="F:DNA-binding transcription factor activity"/>
    <property type="evidence" value="ECO:0007669"/>
    <property type="project" value="TreeGrafter"/>
</dbReference>
<protein>
    <submittedName>
        <fullName evidence="7">TetR family transcriptional regulator</fullName>
    </submittedName>
</protein>
<evidence type="ECO:0000256" key="3">
    <source>
        <dbReference type="ARBA" id="ARBA00023125"/>
    </source>
</evidence>
<dbReference type="OrthoDB" id="7618612at2"/>
<dbReference type="InterPro" id="IPR039538">
    <property type="entry name" value="BetI_C"/>
</dbReference>
<dbReference type="GO" id="GO:0000976">
    <property type="term" value="F:transcription cis-regulatory region binding"/>
    <property type="evidence" value="ECO:0007669"/>
    <property type="project" value="TreeGrafter"/>
</dbReference>
<dbReference type="InterPro" id="IPR050109">
    <property type="entry name" value="HTH-type_TetR-like_transc_reg"/>
</dbReference>
<keyword evidence="2" id="KW-0805">Transcription regulation</keyword>
<dbReference type="InterPro" id="IPR009057">
    <property type="entry name" value="Homeodomain-like_sf"/>
</dbReference>
<evidence type="ECO:0000313" key="7">
    <source>
        <dbReference type="EMBL" id="ENO87282.1"/>
    </source>
</evidence>
<dbReference type="PROSITE" id="PS50977">
    <property type="entry name" value="HTH_TETR_2"/>
    <property type="match status" value="1"/>
</dbReference>
<name>N6YY06_THAL4</name>